<keyword evidence="3" id="KW-1185">Reference proteome</keyword>
<proteinExistence type="predicted"/>
<comment type="caution">
    <text evidence="2">The sequence shown here is derived from an EMBL/GenBank/DDBJ whole genome shotgun (WGS) entry which is preliminary data.</text>
</comment>
<feature type="region of interest" description="Disordered" evidence="1">
    <location>
        <begin position="121"/>
        <end position="142"/>
    </location>
</feature>
<reference evidence="2" key="1">
    <citation type="journal article" date="2023" name="Insect Mol. Biol.">
        <title>Genome sequencing provides insights into the evolution of gene families encoding plant cell wall-degrading enzymes in longhorned beetles.</title>
        <authorList>
            <person name="Shin N.R."/>
            <person name="Okamura Y."/>
            <person name="Kirsch R."/>
            <person name="Pauchet Y."/>
        </authorList>
    </citation>
    <scope>NUCLEOTIDE SEQUENCE</scope>
    <source>
        <strain evidence="2">RBIC_L_NR</strain>
    </source>
</reference>
<dbReference type="AlphaFoldDB" id="A0AAV8WUR6"/>
<feature type="compositionally biased region" description="Low complexity" evidence="1">
    <location>
        <begin position="125"/>
        <end position="142"/>
    </location>
</feature>
<dbReference type="EMBL" id="JANEYF010004696">
    <property type="protein sequence ID" value="KAJ8930332.1"/>
    <property type="molecule type" value="Genomic_DNA"/>
</dbReference>
<name>A0AAV8WUR6_9CUCU</name>
<evidence type="ECO:0000256" key="1">
    <source>
        <dbReference type="SAM" id="MobiDB-lite"/>
    </source>
</evidence>
<evidence type="ECO:0000313" key="2">
    <source>
        <dbReference type="EMBL" id="KAJ8930332.1"/>
    </source>
</evidence>
<evidence type="ECO:0000313" key="3">
    <source>
        <dbReference type="Proteomes" id="UP001162156"/>
    </source>
</evidence>
<gene>
    <name evidence="2" type="ORF">NQ314_016882</name>
</gene>
<protein>
    <submittedName>
        <fullName evidence="2">Uncharacterized protein</fullName>
    </submittedName>
</protein>
<dbReference type="Proteomes" id="UP001162156">
    <property type="component" value="Unassembled WGS sequence"/>
</dbReference>
<organism evidence="2 3">
    <name type="scientific">Rhamnusium bicolor</name>
    <dbReference type="NCBI Taxonomy" id="1586634"/>
    <lineage>
        <taxon>Eukaryota</taxon>
        <taxon>Metazoa</taxon>
        <taxon>Ecdysozoa</taxon>
        <taxon>Arthropoda</taxon>
        <taxon>Hexapoda</taxon>
        <taxon>Insecta</taxon>
        <taxon>Pterygota</taxon>
        <taxon>Neoptera</taxon>
        <taxon>Endopterygota</taxon>
        <taxon>Coleoptera</taxon>
        <taxon>Polyphaga</taxon>
        <taxon>Cucujiformia</taxon>
        <taxon>Chrysomeloidea</taxon>
        <taxon>Cerambycidae</taxon>
        <taxon>Lepturinae</taxon>
        <taxon>Rhagiini</taxon>
        <taxon>Rhamnusium</taxon>
    </lineage>
</organism>
<sequence length="599" mass="62376">MNLLVHPGVGGLYRGPNSETIIKGPDGSVITAEAAGGSIHTQGTLEPIVAAEIDVGNGIPDGVALSVVPTAAAAVPAVVGPAVATVTALPIIHNIEIVQPDPHIIETEIVDAPVVEPQQSTDLVGPSGSISTRGSSSVISGPASTTISEPARIILASPVVAAIPVVSSVSTPLLVAPVEVIPNSVATASNALQPTISTVTVGPPINSANTSPQVTLSTFSTQTDLKQIAAYNPYPISTVAPPTNLGSERISSSTIVPPIAWKSEQNYQISTEPTLSGPAPATSLYQQEELNSHLLSANVENIRRTQQRLGSIGEISKSIASIEPASSYGVLNNAVNTAEISSTIRPDLSISSTLFPPVPRHEILPPQSSQVILNIATVNGQIARHELSTSINQDLISNRQLNINPLLIPSANIIPQEIGPLPAKAIDLGTEVTVSSVPRVSGLYSPTETPNIQRPNGVDSAIVDNNIRNTDGRIVQSVGSLGQLDENQHIAIQNLVANFGRNVEINGISTQPDPTGINLSLLRNTNPISSEIAQTGLIGAQLSEYGIDSSQINLSNVPLSSVTPLSSNGPFPLSLSQNIKDSSSVLWNRYGREAREKKN</sequence>
<accession>A0AAV8WUR6</accession>